<gene>
    <name evidence="2" type="ORF">H8K33_13370</name>
</gene>
<dbReference type="Gene3D" id="1.20.1420.60">
    <property type="match status" value="1"/>
</dbReference>
<dbReference type="InterPro" id="IPR025402">
    <property type="entry name" value="DMP19_C"/>
</dbReference>
<name>A0ABR6XST0_9BURK</name>
<proteinExistence type="predicted"/>
<dbReference type="Pfam" id="PF14300">
    <property type="entry name" value="DMP19"/>
    <property type="match status" value="1"/>
</dbReference>
<sequence length="163" mass="18399">MNTEEIPSYWDVLEPVWGKADIHKTPDIFLTQFKQLPQAVGDLYAAHWLVSEVVNGAFPQFFSNSTGVLAPEALTALRRIGLDDAAEITEACMTFFGEEYPRDRDTRANMIDWVWGENLSEDDEYNLDILLDLSGQFLDALGKDLQAFNLAADAYALRYLNSL</sequence>
<dbReference type="Proteomes" id="UP000643610">
    <property type="component" value="Unassembled WGS sequence"/>
</dbReference>
<dbReference type="RefSeq" id="WP_186891536.1">
    <property type="nucleotide sequence ID" value="NZ_JACOFU010000005.1"/>
</dbReference>
<keyword evidence="3" id="KW-1185">Reference proteome</keyword>
<dbReference type="EMBL" id="JACOFU010000005">
    <property type="protein sequence ID" value="MBC3832491.1"/>
    <property type="molecule type" value="Genomic_DNA"/>
</dbReference>
<accession>A0ABR6XST0</accession>
<feature type="domain" description="DNA mimic protein DMP19 C-terminal" evidence="1">
    <location>
        <begin position="35"/>
        <end position="146"/>
    </location>
</feature>
<reference evidence="2 3" key="1">
    <citation type="submission" date="2020-08" db="EMBL/GenBank/DDBJ databases">
        <title>Novel species isolated from subtropical streams in China.</title>
        <authorList>
            <person name="Lu H."/>
        </authorList>
    </citation>
    <scope>NUCLEOTIDE SEQUENCE [LARGE SCALE GENOMIC DNA]</scope>
    <source>
        <strain evidence="2 3">KCTC 52442</strain>
    </source>
</reference>
<organism evidence="2 3">
    <name type="scientific">Undibacterium amnicola</name>
    <dbReference type="NCBI Taxonomy" id="1834038"/>
    <lineage>
        <taxon>Bacteria</taxon>
        <taxon>Pseudomonadati</taxon>
        <taxon>Pseudomonadota</taxon>
        <taxon>Betaproteobacteria</taxon>
        <taxon>Burkholderiales</taxon>
        <taxon>Oxalobacteraceae</taxon>
        <taxon>Undibacterium</taxon>
    </lineage>
</organism>
<evidence type="ECO:0000259" key="1">
    <source>
        <dbReference type="Pfam" id="PF14300"/>
    </source>
</evidence>
<evidence type="ECO:0000313" key="2">
    <source>
        <dbReference type="EMBL" id="MBC3832491.1"/>
    </source>
</evidence>
<evidence type="ECO:0000313" key="3">
    <source>
        <dbReference type="Proteomes" id="UP000643610"/>
    </source>
</evidence>
<protein>
    <submittedName>
        <fullName evidence="2">DUF4375 domain-containing protein</fullName>
    </submittedName>
</protein>
<comment type="caution">
    <text evidence="2">The sequence shown here is derived from an EMBL/GenBank/DDBJ whole genome shotgun (WGS) entry which is preliminary data.</text>
</comment>